<proteinExistence type="predicted"/>
<reference evidence="1 2" key="1">
    <citation type="journal article" date="2018" name="Sci. Rep.">
        <title>Genomic signatures of local adaptation to the degree of environmental predictability in rotifers.</title>
        <authorList>
            <person name="Franch-Gras L."/>
            <person name="Hahn C."/>
            <person name="Garcia-Roger E.M."/>
            <person name="Carmona M.J."/>
            <person name="Serra M."/>
            <person name="Gomez A."/>
        </authorList>
    </citation>
    <scope>NUCLEOTIDE SEQUENCE [LARGE SCALE GENOMIC DNA]</scope>
    <source>
        <strain evidence="1">HYR1</strain>
    </source>
</reference>
<accession>A0A3M7PC15</accession>
<gene>
    <name evidence="1" type="ORF">BpHYR1_031365</name>
</gene>
<sequence length="63" mass="7506">FNKPFLFCNFETHYACVFALNKNASWILFSSFNLSLDFILFEYWTKSFFGQGKFKNKNDRGKS</sequence>
<evidence type="ECO:0000313" key="1">
    <source>
        <dbReference type="EMBL" id="RMZ96509.1"/>
    </source>
</evidence>
<evidence type="ECO:0000313" key="2">
    <source>
        <dbReference type="Proteomes" id="UP000276133"/>
    </source>
</evidence>
<comment type="caution">
    <text evidence="1">The sequence shown here is derived from an EMBL/GenBank/DDBJ whole genome shotgun (WGS) entry which is preliminary data.</text>
</comment>
<dbReference type="Proteomes" id="UP000276133">
    <property type="component" value="Unassembled WGS sequence"/>
</dbReference>
<name>A0A3M7PC15_BRAPC</name>
<dbReference type="AlphaFoldDB" id="A0A3M7PC15"/>
<protein>
    <submittedName>
        <fullName evidence="1">Uncharacterized protein</fullName>
    </submittedName>
</protein>
<dbReference type="EMBL" id="REGN01012132">
    <property type="protein sequence ID" value="RMZ96509.1"/>
    <property type="molecule type" value="Genomic_DNA"/>
</dbReference>
<organism evidence="1 2">
    <name type="scientific">Brachionus plicatilis</name>
    <name type="common">Marine rotifer</name>
    <name type="synonym">Brachionus muelleri</name>
    <dbReference type="NCBI Taxonomy" id="10195"/>
    <lineage>
        <taxon>Eukaryota</taxon>
        <taxon>Metazoa</taxon>
        <taxon>Spiralia</taxon>
        <taxon>Gnathifera</taxon>
        <taxon>Rotifera</taxon>
        <taxon>Eurotatoria</taxon>
        <taxon>Monogononta</taxon>
        <taxon>Pseudotrocha</taxon>
        <taxon>Ploima</taxon>
        <taxon>Brachionidae</taxon>
        <taxon>Brachionus</taxon>
    </lineage>
</organism>
<keyword evidence="2" id="KW-1185">Reference proteome</keyword>
<feature type="non-terminal residue" evidence="1">
    <location>
        <position position="1"/>
    </location>
</feature>